<dbReference type="AlphaFoldDB" id="A0A8X6R984"/>
<organism evidence="2 3">
    <name type="scientific">Trichonephila clavipes</name>
    <name type="common">Golden silk orbweaver</name>
    <name type="synonym">Nephila clavipes</name>
    <dbReference type="NCBI Taxonomy" id="2585209"/>
    <lineage>
        <taxon>Eukaryota</taxon>
        <taxon>Metazoa</taxon>
        <taxon>Ecdysozoa</taxon>
        <taxon>Arthropoda</taxon>
        <taxon>Chelicerata</taxon>
        <taxon>Arachnida</taxon>
        <taxon>Araneae</taxon>
        <taxon>Araneomorphae</taxon>
        <taxon>Entelegynae</taxon>
        <taxon>Araneoidea</taxon>
        <taxon>Nephilidae</taxon>
        <taxon>Trichonephila</taxon>
    </lineage>
</organism>
<evidence type="ECO:0000256" key="1">
    <source>
        <dbReference type="SAM" id="Phobius"/>
    </source>
</evidence>
<keyword evidence="1" id="KW-0812">Transmembrane</keyword>
<keyword evidence="1" id="KW-1133">Transmembrane helix</keyword>
<gene>
    <name evidence="2" type="ORF">TNCV_1330931</name>
</gene>
<reference evidence="2" key="1">
    <citation type="submission" date="2020-08" db="EMBL/GenBank/DDBJ databases">
        <title>Multicomponent nature underlies the extraordinary mechanical properties of spider dragline silk.</title>
        <authorList>
            <person name="Kono N."/>
            <person name="Nakamura H."/>
            <person name="Mori M."/>
            <person name="Yoshida Y."/>
            <person name="Ohtoshi R."/>
            <person name="Malay A.D."/>
            <person name="Moran D.A.P."/>
            <person name="Tomita M."/>
            <person name="Numata K."/>
            <person name="Arakawa K."/>
        </authorList>
    </citation>
    <scope>NUCLEOTIDE SEQUENCE</scope>
</reference>
<keyword evidence="3" id="KW-1185">Reference proteome</keyword>
<keyword evidence="1" id="KW-0472">Membrane</keyword>
<accession>A0A8X6R984</accession>
<proteinExistence type="predicted"/>
<evidence type="ECO:0000313" key="2">
    <source>
        <dbReference type="EMBL" id="GFX87561.1"/>
    </source>
</evidence>
<sequence>MQWHSRIECRTSVLNKEMKPFFLPTIFGAPSVVTETMFFKSMSFSASESLSAVQISVPFVVANNDVIAINSSLMKFPIQYRAETAKRADLVMSILSSIHGDIKGAELMSLFCSSVPFSACFKILSFTVFLDRGTSLMR</sequence>
<feature type="transmembrane region" description="Helical" evidence="1">
    <location>
        <begin position="107"/>
        <end position="130"/>
    </location>
</feature>
<name>A0A8X6R984_TRICX</name>
<feature type="transmembrane region" description="Helical" evidence="1">
    <location>
        <begin position="21"/>
        <end position="39"/>
    </location>
</feature>
<dbReference type="Proteomes" id="UP000887159">
    <property type="component" value="Unassembled WGS sequence"/>
</dbReference>
<evidence type="ECO:0000313" key="3">
    <source>
        <dbReference type="Proteomes" id="UP000887159"/>
    </source>
</evidence>
<protein>
    <submittedName>
        <fullName evidence="2">Uncharacterized protein</fullName>
    </submittedName>
</protein>
<dbReference type="EMBL" id="BMAU01021035">
    <property type="protein sequence ID" value="GFX87561.1"/>
    <property type="molecule type" value="Genomic_DNA"/>
</dbReference>
<comment type="caution">
    <text evidence="2">The sequence shown here is derived from an EMBL/GenBank/DDBJ whole genome shotgun (WGS) entry which is preliminary data.</text>
</comment>